<evidence type="ECO:0000313" key="2">
    <source>
        <dbReference type="EMBL" id="MBC5721817.1"/>
    </source>
</evidence>
<sequence>MANCVLCGQKLGMFDKVKIDFHNTKQSVCSDCANRLDNTVGPERAELFRQILDSPYLENGEDIRADINTGKPCPACGAILHRKLRNFSIGSDGYGGLSSLGLPSYEVDLYACPQCGKVELYTAAPGAWAALTDQPEAEQVTCPDCGTRHSPLIGCPSCAVRQAGLGRTFPQEEKQSTSKRSKKVPWEK</sequence>
<accession>A0A8J6J8E4</accession>
<feature type="region of interest" description="Disordered" evidence="1">
    <location>
        <begin position="168"/>
        <end position="188"/>
    </location>
</feature>
<organism evidence="2 3">
    <name type="scientific">Flintibacter hominis</name>
    <dbReference type="NCBI Taxonomy" id="2763048"/>
    <lineage>
        <taxon>Bacteria</taxon>
        <taxon>Bacillati</taxon>
        <taxon>Bacillota</taxon>
        <taxon>Clostridia</taxon>
        <taxon>Eubacteriales</taxon>
        <taxon>Flintibacter</taxon>
    </lineage>
</organism>
<dbReference type="AlphaFoldDB" id="A0A8J6J8E4"/>
<protein>
    <submittedName>
        <fullName evidence="2">Uncharacterized protein</fullName>
    </submittedName>
</protein>
<evidence type="ECO:0000313" key="3">
    <source>
        <dbReference type="Proteomes" id="UP000628736"/>
    </source>
</evidence>
<comment type="caution">
    <text evidence="2">The sequence shown here is derived from an EMBL/GenBank/DDBJ whole genome shotgun (WGS) entry which is preliminary data.</text>
</comment>
<keyword evidence="3" id="KW-1185">Reference proteome</keyword>
<dbReference type="EMBL" id="JACOPO010000002">
    <property type="protein sequence ID" value="MBC5721817.1"/>
    <property type="molecule type" value="Genomic_DNA"/>
</dbReference>
<dbReference type="Proteomes" id="UP000628736">
    <property type="component" value="Unassembled WGS sequence"/>
</dbReference>
<feature type="compositionally biased region" description="Basic residues" evidence="1">
    <location>
        <begin position="177"/>
        <end position="188"/>
    </location>
</feature>
<proteinExistence type="predicted"/>
<name>A0A8J6J8E4_9FIRM</name>
<reference evidence="2" key="1">
    <citation type="submission" date="2020-08" db="EMBL/GenBank/DDBJ databases">
        <title>Genome public.</title>
        <authorList>
            <person name="Liu C."/>
            <person name="Sun Q."/>
        </authorList>
    </citation>
    <scope>NUCLEOTIDE SEQUENCE</scope>
    <source>
        <strain evidence="2">NSJ-23</strain>
    </source>
</reference>
<evidence type="ECO:0000256" key="1">
    <source>
        <dbReference type="SAM" id="MobiDB-lite"/>
    </source>
</evidence>
<dbReference type="RefSeq" id="WP_186852170.1">
    <property type="nucleotide sequence ID" value="NZ_JACOPO010000002.1"/>
</dbReference>
<gene>
    <name evidence="2" type="ORF">H8S11_03150</name>
</gene>